<evidence type="ECO:0000256" key="2">
    <source>
        <dbReference type="ARBA" id="ARBA00003949"/>
    </source>
</evidence>
<feature type="binding site" evidence="14">
    <location>
        <position position="87"/>
    </location>
    <ligand>
        <name>Zn(2+)</name>
        <dbReference type="ChEBI" id="CHEBI:29105"/>
        <note>catalytic</note>
    </ligand>
</feature>
<comment type="function">
    <text evidence="2 15">This enzyme scavenges exogenous and endogenous cytidine and 2'-deoxycytidine for UMP synthesis.</text>
</comment>
<feature type="active site" description="Proton donor" evidence="12">
    <location>
        <position position="53"/>
    </location>
</feature>
<protein>
    <recommendedName>
        <fullName evidence="5 15">Cytidine deaminase</fullName>
        <ecNumber evidence="4 15">3.5.4.5</ecNumber>
    </recommendedName>
    <alternativeName>
        <fullName evidence="9 15">Cytidine aminohydrolase</fullName>
    </alternativeName>
</protein>
<evidence type="ECO:0000256" key="7">
    <source>
        <dbReference type="ARBA" id="ARBA00022801"/>
    </source>
</evidence>
<comment type="catalytic activity">
    <reaction evidence="11 15">
        <text>cytidine + H2O + H(+) = uridine + NH4(+)</text>
        <dbReference type="Rhea" id="RHEA:16069"/>
        <dbReference type="ChEBI" id="CHEBI:15377"/>
        <dbReference type="ChEBI" id="CHEBI:15378"/>
        <dbReference type="ChEBI" id="CHEBI:16704"/>
        <dbReference type="ChEBI" id="CHEBI:17562"/>
        <dbReference type="ChEBI" id="CHEBI:28938"/>
        <dbReference type="EC" id="3.5.4.5"/>
    </reaction>
</comment>
<dbReference type="NCBIfam" id="TIGR01354">
    <property type="entry name" value="cyt_deam_tetra"/>
    <property type="match status" value="1"/>
</dbReference>
<feature type="domain" description="CMP/dCMP-type deaminase" evidence="16">
    <location>
        <begin position="1"/>
        <end position="126"/>
    </location>
</feature>
<name>A0AAX3LY33_9BACL</name>
<dbReference type="Pfam" id="PF00383">
    <property type="entry name" value="dCMP_cyt_deam_1"/>
    <property type="match status" value="1"/>
</dbReference>
<evidence type="ECO:0000256" key="5">
    <source>
        <dbReference type="ARBA" id="ARBA00018266"/>
    </source>
</evidence>
<dbReference type="SUPFAM" id="SSF53927">
    <property type="entry name" value="Cytidine deaminase-like"/>
    <property type="match status" value="1"/>
</dbReference>
<keyword evidence="7 15" id="KW-0378">Hydrolase</keyword>
<dbReference type="KEGG" id="pka:PQ456_16510"/>
<dbReference type="PROSITE" id="PS00903">
    <property type="entry name" value="CYT_DCMP_DEAMINASES_1"/>
    <property type="match status" value="1"/>
</dbReference>
<evidence type="ECO:0000313" key="17">
    <source>
        <dbReference type="EMBL" id="WCT54791.1"/>
    </source>
</evidence>
<evidence type="ECO:0000256" key="12">
    <source>
        <dbReference type="PIRSR" id="PIRSR606262-1"/>
    </source>
</evidence>
<reference evidence="17 18" key="1">
    <citation type="submission" date="2023-02" db="EMBL/GenBank/DDBJ databases">
        <title>Genome sequence of Paenibacillus kyungheensis KACC 18744.</title>
        <authorList>
            <person name="Kim S."/>
            <person name="Heo J."/>
            <person name="Kwon S.-W."/>
        </authorList>
    </citation>
    <scope>NUCLEOTIDE SEQUENCE [LARGE SCALE GENOMIC DNA]</scope>
    <source>
        <strain evidence="17 18">KACC 18744</strain>
    </source>
</reference>
<evidence type="ECO:0000256" key="8">
    <source>
        <dbReference type="ARBA" id="ARBA00022833"/>
    </source>
</evidence>
<dbReference type="EMBL" id="CP117416">
    <property type="protein sequence ID" value="WCT54791.1"/>
    <property type="molecule type" value="Genomic_DNA"/>
</dbReference>
<evidence type="ECO:0000256" key="14">
    <source>
        <dbReference type="PIRSR" id="PIRSR606262-3"/>
    </source>
</evidence>
<comment type="similarity">
    <text evidence="3 15">Belongs to the cytidine and deoxycytidylate deaminase family.</text>
</comment>
<evidence type="ECO:0000256" key="10">
    <source>
        <dbReference type="ARBA" id="ARBA00049252"/>
    </source>
</evidence>
<dbReference type="InterPro" id="IPR006262">
    <property type="entry name" value="Cyt_deam_tetra"/>
</dbReference>
<dbReference type="RefSeq" id="WP_273613276.1">
    <property type="nucleotide sequence ID" value="NZ_CP117416.1"/>
</dbReference>
<evidence type="ECO:0000256" key="9">
    <source>
        <dbReference type="ARBA" id="ARBA00032005"/>
    </source>
</evidence>
<feature type="binding site" evidence="14">
    <location>
        <position position="51"/>
    </location>
    <ligand>
        <name>Zn(2+)</name>
        <dbReference type="ChEBI" id="CHEBI:29105"/>
        <note>catalytic</note>
    </ligand>
</feature>
<feature type="binding site" evidence="13">
    <location>
        <begin position="40"/>
        <end position="46"/>
    </location>
    <ligand>
        <name>substrate</name>
    </ligand>
</feature>
<dbReference type="InterPro" id="IPR002125">
    <property type="entry name" value="CMP_dCMP_dom"/>
</dbReference>
<sequence length="135" mass="14606">MKDQLIQAAIEARKNAYVPYSKFQVGAALLADGKVYGGCNVENASYGLTNCAERTAIFKAASEGQRKIEAIAIVADTEGPVSPCGACRQVIAEFSDENTKVYLTNLKGDVTEWTISQMLPGFFQAHDMDHSQPAE</sequence>
<dbReference type="GO" id="GO:0055086">
    <property type="term" value="P:nucleobase-containing small molecule metabolic process"/>
    <property type="evidence" value="ECO:0007669"/>
    <property type="project" value="UniProtKB-ARBA"/>
</dbReference>
<dbReference type="EC" id="3.5.4.5" evidence="4 15"/>
<evidence type="ECO:0000256" key="13">
    <source>
        <dbReference type="PIRSR" id="PIRSR606262-2"/>
    </source>
</evidence>
<dbReference type="GO" id="GO:0072527">
    <property type="term" value="P:pyrimidine-containing compound metabolic process"/>
    <property type="evidence" value="ECO:0007669"/>
    <property type="project" value="UniProtKB-ARBA"/>
</dbReference>
<feature type="binding site" evidence="14">
    <location>
        <position position="84"/>
    </location>
    <ligand>
        <name>Zn(2+)</name>
        <dbReference type="ChEBI" id="CHEBI:29105"/>
        <note>catalytic</note>
    </ligand>
</feature>
<accession>A0AAX3LY33</accession>
<dbReference type="CDD" id="cd01283">
    <property type="entry name" value="cytidine_deaminase"/>
    <property type="match status" value="1"/>
</dbReference>
<dbReference type="PANTHER" id="PTHR11644">
    <property type="entry name" value="CYTIDINE DEAMINASE"/>
    <property type="match status" value="1"/>
</dbReference>
<evidence type="ECO:0000256" key="11">
    <source>
        <dbReference type="ARBA" id="ARBA00049558"/>
    </source>
</evidence>
<gene>
    <name evidence="17" type="ORF">PQ456_16510</name>
</gene>
<comment type="cofactor">
    <cofactor evidence="1 14 15">
        <name>Zn(2+)</name>
        <dbReference type="ChEBI" id="CHEBI:29105"/>
    </cofactor>
</comment>
<evidence type="ECO:0000256" key="1">
    <source>
        <dbReference type="ARBA" id="ARBA00001947"/>
    </source>
</evidence>
<evidence type="ECO:0000256" key="4">
    <source>
        <dbReference type="ARBA" id="ARBA00012783"/>
    </source>
</evidence>
<proteinExistence type="inferred from homology"/>
<dbReference type="GO" id="GO:0005829">
    <property type="term" value="C:cytosol"/>
    <property type="evidence" value="ECO:0007669"/>
    <property type="project" value="TreeGrafter"/>
</dbReference>
<evidence type="ECO:0000256" key="3">
    <source>
        <dbReference type="ARBA" id="ARBA00006576"/>
    </source>
</evidence>
<keyword evidence="18" id="KW-1185">Reference proteome</keyword>
<dbReference type="InterPro" id="IPR016193">
    <property type="entry name" value="Cytidine_deaminase-like"/>
</dbReference>
<dbReference type="Gene3D" id="3.40.140.10">
    <property type="entry name" value="Cytidine Deaminase, domain 2"/>
    <property type="match status" value="1"/>
</dbReference>
<evidence type="ECO:0000256" key="6">
    <source>
        <dbReference type="ARBA" id="ARBA00022723"/>
    </source>
</evidence>
<organism evidence="17 18">
    <name type="scientific">Paenibacillus kyungheensis</name>
    <dbReference type="NCBI Taxonomy" id="1452732"/>
    <lineage>
        <taxon>Bacteria</taxon>
        <taxon>Bacillati</taxon>
        <taxon>Bacillota</taxon>
        <taxon>Bacilli</taxon>
        <taxon>Bacillales</taxon>
        <taxon>Paenibacillaceae</taxon>
        <taxon>Paenibacillus</taxon>
    </lineage>
</organism>
<dbReference type="PROSITE" id="PS51747">
    <property type="entry name" value="CYT_DCMP_DEAMINASES_2"/>
    <property type="match status" value="1"/>
</dbReference>
<dbReference type="PANTHER" id="PTHR11644:SF2">
    <property type="entry name" value="CYTIDINE DEAMINASE"/>
    <property type="match status" value="1"/>
</dbReference>
<evidence type="ECO:0000256" key="15">
    <source>
        <dbReference type="RuleBase" id="RU364006"/>
    </source>
</evidence>
<comment type="catalytic activity">
    <reaction evidence="10 15">
        <text>2'-deoxycytidine + H2O + H(+) = 2'-deoxyuridine + NH4(+)</text>
        <dbReference type="Rhea" id="RHEA:13433"/>
        <dbReference type="ChEBI" id="CHEBI:15377"/>
        <dbReference type="ChEBI" id="CHEBI:15378"/>
        <dbReference type="ChEBI" id="CHEBI:15698"/>
        <dbReference type="ChEBI" id="CHEBI:16450"/>
        <dbReference type="ChEBI" id="CHEBI:28938"/>
        <dbReference type="EC" id="3.5.4.5"/>
    </reaction>
</comment>
<dbReference type="InterPro" id="IPR050202">
    <property type="entry name" value="Cyt/Deoxycyt_deaminase"/>
</dbReference>
<dbReference type="NCBIfam" id="NF004064">
    <property type="entry name" value="PRK05578.1"/>
    <property type="match status" value="1"/>
</dbReference>
<dbReference type="AlphaFoldDB" id="A0AAX3LY33"/>
<keyword evidence="6 14" id="KW-0479">Metal-binding</keyword>
<dbReference type="GO" id="GO:0008270">
    <property type="term" value="F:zinc ion binding"/>
    <property type="evidence" value="ECO:0007669"/>
    <property type="project" value="UniProtKB-UniRule"/>
</dbReference>
<evidence type="ECO:0000313" key="18">
    <source>
        <dbReference type="Proteomes" id="UP001220509"/>
    </source>
</evidence>
<dbReference type="InterPro" id="IPR016192">
    <property type="entry name" value="APOBEC/CMP_deaminase_Zn-bd"/>
</dbReference>
<evidence type="ECO:0000259" key="16">
    <source>
        <dbReference type="PROSITE" id="PS51747"/>
    </source>
</evidence>
<dbReference type="FunFam" id="3.40.140.10:FF:000008">
    <property type="entry name" value="Cytidine deaminase"/>
    <property type="match status" value="1"/>
</dbReference>
<dbReference type="Proteomes" id="UP001220509">
    <property type="component" value="Chromosome"/>
</dbReference>
<dbReference type="GO" id="GO:0004126">
    <property type="term" value="F:cytidine deaminase activity"/>
    <property type="evidence" value="ECO:0007669"/>
    <property type="project" value="UniProtKB-UniRule"/>
</dbReference>
<dbReference type="GO" id="GO:0042802">
    <property type="term" value="F:identical protein binding"/>
    <property type="evidence" value="ECO:0007669"/>
    <property type="project" value="UniProtKB-ARBA"/>
</dbReference>
<keyword evidence="8 14" id="KW-0862">Zinc</keyword>